<reference evidence="19" key="1">
    <citation type="submission" date="2021-12" db="EMBL/GenBank/DDBJ databases">
        <authorList>
            <person name="King R."/>
        </authorList>
    </citation>
    <scope>NUCLEOTIDE SEQUENCE</scope>
</reference>
<feature type="compositionally biased region" description="Polar residues" evidence="16">
    <location>
        <begin position="386"/>
        <end position="405"/>
    </location>
</feature>
<evidence type="ECO:0000256" key="2">
    <source>
        <dbReference type="ARBA" id="ARBA00006234"/>
    </source>
</evidence>
<keyword evidence="10" id="KW-0446">Lipid-binding</keyword>
<dbReference type="PANTHER" id="PTHR24346:SF30">
    <property type="entry name" value="MATERNAL EMBRYONIC LEUCINE ZIPPER KINASE"/>
    <property type="match status" value="1"/>
</dbReference>
<dbReference type="PROSITE" id="PS00107">
    <property type="entry name" value="PROTEIN_KINASE_ATP"/>
    <property type="match status" value="1"/>
</dbReference>
<dbReference type="InterPro" id="IPR000719">
    <property type="entry name" value="Prot_kinase_dom"/>
</dbReference>
<evidence type="ECO:0000259" key="17">
    <source>
        <dbReference type="PROSITE" id="PS50011"/>
    </source>
</evidence>
<dbReference type="EMBL" id="OV121132">
    <property type="protein sequence ID" value="CAH0547807.1"/>
    <property type="molecule type" value="Genomic_DNA"/>
</dbReference>
<evidence type="ECO:0000256" key="10">
    <source>
        <dbReference type="ARBA" id="ARBA00023121"/>
    </source>
</evidence>
<dbReference type="OrthoDB" id="193931at2759"/>
<dbReference type="SMART" id="SM00220">
    <property type="entry name" value="S_TKc"/>
    <property type="match status" value="1"/>
</dbReference>
<evidence type="ECO:0000256" key="9">
    <source>
        <dbReference type="ARBA" id="ARBA00022840"/>
    </source>
</evidence>
<dbReference type="GO" id="GO:0005524">
    <property type="term" value="F:ATP binding"/>
    <property type="evidence" value="ECO:0007669"/>
    <property type="project" value="UniProtKB-UniRule"/>
</dbReference>
<name>A0A9P0FCC9_BRAAE</name>
<feature type="region of interest" description="Disordered" evidence="16">
    <location>
        <begin position="338"/>
        <end position="475"/>
    </location>
</feature>
<dbReference type="PANTHER" id="PTHR24346">
    <property type="entry name" value="MAP/MICROTUBULE AFFINITY-REGULATING KINASE"/>
    <property type="match status" value="1"/>
</dbReference>
<evidence type="ECO:0000256" key="3">
    <source>
        <dbReference type="ARBA" id="ARBA00012513"/>
    </source>
</evidence>
<dbReference type="AlphaFoldDB" id="A0A9P0FCC9"/>
<dbReference type="SUPFAM" id="SSF103243">
    <property type="entry name" value="KA1-like"/>
    <property type="match status" value="2"/>
</dbReference>
<keyword evidence="11" id="KW-0472">Membrane</keyword>
<gene>
    <name evidence="19" type="ORF">MELIAE_LOCUS1726</name>
</gene>
<accession>A0A9P0FCC9</accession>
<feature type="domain" description="KA1" evidence="18">
    <location>
        <begin position="558"/>
        <end position="643"/>
    </location>
</feature>
<keyword evidence="4" id="KW-1003">Cell membrane</keyword>
<dbReference type="GO" id="GO:0035556">
    <property type="term" value="P:intracellular signal transduction"/>
    <property type="evidence" value="ECO:0007669"/>
    <property type="project" value="TreeGrafter"/>
</dbReference>
<dbReference type="GO" id="GO:0005886">
    <property type="term" value="C:plasma membrane"/>
    <property type="evidence" value="ECO:0007669"/>
    <property type="project" value="UniProtKB-SubCell"/>
</dbReference>
<dbReference type="Pfam" id="PF00069">
    <property type="entry name" value="Pkinase"/>
    <property type="match status" value="1"/>
</dbReference>
<evidence type="ECO:0000256" key="16">
    <source>
        <dbReference type="SAM" id="MobiDB-lite"/>
    </source>
</evidence>
<keyword evidence="20" id="KW-1185">Reference proteome</keyword>
<keyword evidence="12" id="KW-0131">Cell cycle</keyword>
<dbReference type="PROSITE" id="PS00108">
    <property type="entry name" value="PROTEIN_KINASE_ST"/>
    <property type="match status" value="1"/>
</dbReference>
<evidence type="ECO:0000256" key="12">
    <source>
        <dbReference type="ARBA" id="ARBA00023306"/>
    </source>
</evidence>
<feature type="domain" description="Protein kinase" evidence="17">
    <location>
        <begin position="11"/>
        <end position="263"/>
    </location>
</feature>
<comment type="subcellular location">
    <subcellularLocation>
        <location evidence="1">Cell membrane</location>
        <topology evidence="1">Peripheral membrane protein</topology>
    </subcellularLocation>
</comment>
<proteinExistence type="inferred from homology"/>
<keyword evidence="5" id="KW-0723">Serine/threonine-protein kinase</keyword>
<evidence type="ECO:0000256" key="6">
    <source>
        <dbReference type="ARBA" id="ARBA00022679"/>
    </source>
</evidence>
<dbReference type="InterPro" id="IPR017441">
    <property type="entry name" value="Protein_kinase_ATP_BS"/>
</dbReference>
<dbReference type="SUPFAM" id="SSF56112">
    <property type="entry name" value="Protein kinase-like (PK-like)"/>
    <property type="match status" value="1"/>
</dbReference>
<evidence type="ECO:0000256" key="4">
    <source>
        <dbReference type="ARBA" id="ARBA00022475"/>
    </source>
</evidence>
<dbReference type="PROSITE" id="PS50032">
    <property type="entry name" value="KA1"/>
    <property type="match status" value="1"/>
</dbReference>
<dbReference type="CDD" id="cd14341">
    <property type="entry name" value="UBA_MELK"/>
    <property type="match status" value="1"/>
</dbReference>
<dbReference type="FunFam" id="3.30.200.20:FF:000003">
    <property type="entry name" value="Non-specific serine/threonine protein kinase"/>
    <property type="match status" value="1"/>
</dbReference>
<dbReference type="InterPro" id="IPR008271">
    <property type="entry name" value="Ser/Thr_kinase_AS"/>
</dbReference>
<evidence type="ECO:0000256" key="1">
    <source>
        <dbReference type="ARBA" id="ARBA00004202"/>
    </source>
</evidence>
<evidence type="ECO:0000256" key="11">
    <source>
        <dbReference type="ARBA" id="ARBA00023136"/>
    </source>
</evidence>
<evidence type="ECO:0000313" key="20">
    <source>
        <dbReference type="Proteomes" id="UP001154078"/>
    </source>
</evidence>
<keyword evidence="7 15" id="KW-0547">Nucleotide-binding</keyword>
<dbReference type="Gene3D" id="1.10.510.10">
    <property type="entry name" value="Transferase(Phosphotransferase) domain 1"/>
    <property type="match status" value="1"/>
</dbReference>
<evidence type="ECO:0000256" key="15">
    <source>
        <dbReference type="PROSITE-ProRule" id="PRU10141"/>
    </source>
</evidence>
<dbReference type="Pfam" id="PF02149">
    <property type="entry name" value="KA1"/>
    <property type="match status" value="1"/>
</dbReference>
<dbReference type="CDD" id="cd12198">
    <property type="entry name" value="MELK_C"/>
    <property type="match status" value="1"/>
</dbReference>
<protein>
    <recommendedName>
        <fullName evidence="3">non-specific serine/threonine protein kinase</fullName>
        <ecNumber evidence="3">2.7.11.1</ecNumber>
    </recommendedName>
</protein>
<evidence type="ECO:0000256" key="5">
    <source>
        <dbReference type="ARBA" id="ARBA00022527"/>
    </source>
</evidence>
<comment type="catalytic activity">
    <reaction evidence="14">
        <text>L-seryl-[protein] + ATP = O-phospho-L-seryl-[protein] + ADP + H(+)</text>
        <dbReference type="Rhea" id="RHEA:17989"/>
        <dbReference type="Rhea" id="RHEA-COMP:9863"/>
        <dbReference type="Rhea" id="RHEA-COMP:11604"/>
        <dbReference type="ChEBI" id="CHEBI:15378"/>
        <dbReference type="ChEBI" id="CHEBI:29999"/>
        <dbReference type="ChEBI" id="CHEBI:30616"/>
        <dbReference type="ChEBI" id="CHEBI:83421"/>
        <dbReference type="ChEBI" id="CHEBI:456216"/>
        <dbReference type="EC" id="2.7.11.1"/>
    </reaction>
</comment>
<dbReference type="InterPro" id="IPR011009">
    <property type="entry name" value="Kinase-like_dom_sf"/>
</dbReference>
<dbReference type="Pfam" id="PF21594">
    <property type="entry name" value="UBA_MELK"/>
    <property type="match status" value="1"/>
</dbReference>
<dbReference type="GO" id="GO:0004674">
    <property type="term" value="F:protein serine/threonine kinase activity"/>
    <property type="evidence" value="ECO:0007669"/>
    <property type="project" value="UniProtKB-KW"/>
</dbReference>
<dbReference type="InterPro" id="IPR001772">
    <property type="entry name" value="KA1_dom"/>
</dbReference>
<feature type="binding site" evidence="15">
    <location>
        <position position="40"/>
    </location>
    <ligand>
        <name>ATP</name>
        <dbReference type="ChEBI" id="CHEBI:30616"/>
    </ligand>
</feature>
<feature type="compositionally biased region" description="Basic and acidic residues" evidence="16">
    <location>
        <begin position="338"/>
        <end position="349"/>
    </location>
</feature>
<comment type="similarity">
    <text evidence="2">Belongs to the protein kinase superfamily. CAMK Ser/Thr protein kinase family. SNF1 subfamily.</text>
</comment>
<dbReference type="FunFam" id="1.10.510.10:FF:000271">
    <property type="entry name" value="Non-specific serine/threonine protein kinase"/>
    <property type="match status" value="1"/>
</dbReference>
<dbReference type="GO" id="GO:0008289">
    <property type="term" value="F:lipid binding"/>
    <property type="evidence" value="ECO:0007669"/>
    <property type="project" value="UniProtKB-KW"/>
</dbReference>
<evidence type="ECO:0000256" key="7">
    <source>
        <dbReference type="ARBA" id="ARBA00022741"/>
    </source>
</evidence>
<keyword evidence="6" id="KW-0808">Transferase</keyword>
<dbReference type="PROSITE" id="PS50011">
    <property type="entry name" value="PROTEIN_KINASE_DOM"/>
    <property type="match status" value="1"/>
</dbReference>
<dbReference type="Gene3D" id="3.30.310.80">
    <property type="entry name" value="Kinase associated domain 1, KA1"/>
    <property type="match status" value="1"/>
</dbReference>
<dbReference type="Proteomes" id="UP001154078">
    <property type="component" value="Chromosome 1"/>
</dbReference>
<dbReference type="EC" id="2.7.11.1" evidence="3"/>
<organism evidence="19 20">
    <name type="scientific">Brassicogethes aeneus</name>
    <name type="common">Rape pollen beetle</name>
    <name type="synonym">Meligethes aeneus</name>
    <dbReference type="NCBI Taxonomy" id="1431903"/>
    <lineage>
        <taxon>Eukaryota</taxon>
        <taxon>Metazoa</taxon>
        <taxon>Ecdysozoa</taxon>
        <taxon>Arthropoda</taxon>
        <taxon>Hexapoda</taxon>
        <taxon>Insecta</taxon>
        <taxon>Pterygota</taxon>
        <taxon>Neoptera</taxon>
        <taxon>Endopterygota</taxon>
        <taxon>Coleoptera</taxon>
        <taxon>Polyphaga</taxon>
        <taxon>Cucujiformia</taxon>
        <taxon>Nitidulidae</taxon>
        <taxon>Meligethinae</taxon>
        <taxon>Brassicogethes</taxon>
    </lineage>
</organism>
<dbReference type="InterPro" id="IPR048637">
    <property type="entry name" value="MELK_UBA"/>
</dbReference>
<evidence type="ECO:0000256" key="8">
    <source>
        <dbReference type="ARBA" id="ARBA00022777"/>
    </source>
</evidence>
<evidence type="ECO:0000313" key="19">
    <source>
        <dbReference type="EMBL" id="CAH0547807.1"/>
    </source>
</evidence>
<dbReference type="InterPro" id="IPR028375">
    <property type="entry name" value="KA1/Ssp2_C"/>
</dbReference>
<sequence length="653" mass="73854">MVRYPALKGLFEVEKTIGCGGFAKVKLATHIATGEKVAIKIMEKRMLGDDLPRVKMELKALQSLNHEHICKLYQVIETETHFFLIIEYCSGGELFDHIVEKNRLTESESRMFFRQIVSAVAYLHSLGYAHRDLKPENVLLDKNQNLKLIDFGLCARPEGGVESPLFTSCGSPTYAAPELVMGKQYLGPEVDLWAMGVLLYALLVGSLPFDDMQIDSLYRKIMSGRYEEPSFLSRESKKLIRSMLQVDPKKRVTVNELLSHQWLTMGILDPVLIQTETSKFYDKECVNAMAKHYQVDHEVMWKYLNRWKYDYHTSTYLLLLSKKKRGSTLKLSNAHKLPLRERNKNEKPSLEVPEIKPTLGTPKSKIPTSTLNTPKKLDLLQLPLTPKSSDFNQLPSTPKQENTPGTPARQFLEPKRPVSAIRKPMKRIRSPTLDGDGSPVPAKKATPGKSTPLRTPEHNSCPRTPKNDHSHPGSARRMLGSIERSLHKVRDVLTPKKPAHAGGNPLNPVQLTNKNLSNVSTTQCRDPEHVITELSKALESKGIVCNRKGYRIRGKFEPSQRFKGCSFELEICLLPNLKPAPRLSQQHDITPKKTTLKNDVASRRPAADQLQEKPCVGIRRKRLKGDSWCYKRVCEQVLALTATEFKDTIESSV</sequence>
<dbReference type="GO" id="GO:0005737">
    <property type="term" value="C:cytoplasm"/>
    <property type="evidence" value="ECO:0007669"/>
    <property type="project" value="TreeGrafter"/>
</dbReference>
<comment type="catalytic activity">
    <reaction evidence="13">
        <text>L-threonyl-[protein] + ATP = O-phospho-L-threonyl-[protein] + ADP + H(+)</text>
        <dbReference type="Rhea" id="RHEA:46608"/>
        <dbReference type="Rhea" id="RHEA-COMP:11060"/>
        <dbReference type="Rhea" id="RHEA-COMP:11605"/>
        <dbReference type="ChEBI" id="CHEBI:15378"/>
        <dbReference type="ChEBI" id="CHEBI:30013"/>
        <dbReference type="ChEBI" id="CHEBI:30616"/>
        <dbReference type="ChEBI" id="CHEBI:61977"/>
        <dbReference type="ChEBI" id="CHEBI:456216"/>
        <dbReference type="EC" id="2.7.11.1"/>
    </reaction>
</comment>
<evidence type="ECO:0000259" key="18">
    <source>
        <dbReference type="PROSITE" id="PS50032"/>
    </source>
</evidence>
<evidence type="ECO:0000256" key="13">
    <source>
        <dbReference type="ARBA" id="ARBA00047899"/>
    </source>
</evidence>
<keyword evidence="8" id="KW-0418">Kinase</keyword>
<keyword evidence="9 15" id="KW-0067">ATP-binding</keyword>
<evidence type="ECO:0000256" key="14">
    <source>
        <dbReference type="ARBA" id="ARBA00048679"/>
    </source>
</evidence>